<dbReference type="Proteomes" id="UP000500938">
    <property type="component" value="Chromosome"/>
</dbReference>
<name>A0A6M4INE7_9BACT</name>
<evidence type="ECO:0000313" key="1">
    <source>
        <dbReference type="EMBL" id="QJR36233.1"/>
    </source>
</evidence>
<dbReference type="KEGG" id="ggr:HKW67_12305"/>
<evidence type="ECO:0000313" key="2">
    <source>
        <dbReference type="Proteomes" id="UP000500938"/>
    </source>
</evidence>
<sequence>MKREQLALTDRPCGACGVGRFQPTDVKGRAFAYRDERALVLTTSLLVPVCNVCGELRERGAHAESLDTLLEAEYTTKRIAATKELVATLLDDGWRQVEIEQVMALSAGYLSKALRGEKTLATSTLRHLIHLALHPRQTLQDLTPRFPQVREIELALERRGVFAA</sequence>
<organism evidence="1 2">
    <name type="scientific">Gemmatimonas groenlandica</name>
    <dbReference type="NCBI Taxonomy" id="2732249"/>
    <lineage>
        <taxon>Bacteria</taxon>
        <taxon>Pseudomonadati</taxon>
        <taxon>Gemmatimonadota</taxon>
        <taxon>Gemmatimonadia</taxon>
        <taxon>Gemmatimonadales</taxon>
        <taxon>Gemmatimonadaceae</taxon>
        <taxon>Gemmatimonas</taxon>
    </lineage>
</organism>
<keyword evidence="2" id="KW-1185">Reference proteome</keyword>
<protein>
    <submittedName>
        <fullName evidence="1">Uncharacterized protein</fullName>
    </submittedName>
</protein>
<dbReference type="AlphaFoldDB" id="A0A6M4INE7"/>
<gene>
    <name evidence="1" type="ORF">HKW67_12305</name>
</gene>
<dbReference type="EMBL" id="CP053085">
    <property type="protein sequence ID" value="QJR36233.1"/>
    <property type="molecule type" value="Genomic_DNA"/>
</dbReference>
<dbReference type="RefSeq" id="WP_171225668.1">
    <property type="nucleotide sequence ID" value="NZ_CP053085.1"/>
</dbReference>
<proteinExistence type="predicted"/>
<accession>A0A6M4INE7</accession>
<reference evidence="1 2" key="1">
    <citation type="submission" date="2020-05" db="EMBL/GenBank/DDBJ databases">
        <title>Complete genome sequence of Gemmatimonas greenlandica TET16.</title>
        <authorList>
            <person name="Zeng Y."/>
        </authorList>
    </citation>
    <scope>NUCLEOTIDE SEQUENCE [LARGE SCALE GENOMIC DNA]</scope>
    <source>
        <strain evidence="1 2">TET16</strain>
    </source>
</reference>